<feature type="transmembrane region" description="Helical" evidence="5">
    <location>
        <begin position="459"/>
        <end position="481"/>
    </location>
</feature>
<keyword evidence="2 5" id="KW-0472">Membrane</keyword>
<dbReference type="AlphaFoldDB" id="A0A423SN60"/>
<proteinExistence type="predicted"/>
<dbReference type="GO" id="GO:0005886">
    <property type="term" value="C:plasma membrane"/>
    <property type="evidence" value="ECO:0007669"/>
    <property type="project" value="TreeGrafter"/>
</dbReference>
<dbReference type="Proteomes" id="UP000283509">
    <property type="component" value="Unassembled WGS sequence"/>
</dbReference>
<dbReference type="OrthoDB" id="2162691at2759"/>
<dbReference type="GO" id="GO:0140268">
    <property type="term" value="C:endoplasmic reticulum-plasma membrane contact site"/>
    <property type="evidence" value="ECO:0007669"/>
    <property type="project" value="TreeGrafter"/>
</dbReference>
<comment type="caution">
    <text evidence="7">The sequence shown here is derived from an EMBL/GenBank/DDBJ whole genome shotgun (WGS) entry which is preliminary data.</text>
</comment>
<feature type="transmembrane region" description="Helical" evidence="5">
    <location>
        <begin position="12"/>
        <end position="31"/>
    </location>
</feature>
<feature type="compositionally biased region" description="Basic and acidic residues" evidence="4">
    <location>
        <begin position="612"/>
        <end position="627"/>
    </location>
</feature>
<accession>A0A423SN60</accession>
<feature type="domain" description="VASt" evidence="6">
    <location>
        <begin position="250"/>
        <end position="418"/>
    </location>
</feature>
<protein>
    <submittedName>
        <fullName evidence="7">Putative GRAM domain-containing protein 1B-like isoform X1</fullName>
    </submittedName>
</protein>
<dbReference type="EMBL" id="QCYY01003055">
    <property type="protein sequence ID" value="ROT65688.1"/>
    <property type="molecule type" value="Genomic_DNA"/>
</dbReference>
<evidence type="ECO:0000256" key="1">
    <source>
        <dbReference type="ARBA" id="ARBA00004370"/>
    </source>
</evidence>
<dbReference type="GO" id="GO:0005789">
    <property type="term" value="C:endoplasmic reticulum membrane"/>
    <property type="evidence" value="ECO:0007669"/>
    <property type="project" value="TreeGrafter"/>
</dbReference>
<name>A0A423SN60_PENVA</name>
<dbReference type="PANTHER" id="PTHR23319:SF4">
    <property type="entry name" value="GRAM DOMAIN CONTAINING 1B, ISOFORM E"/>
    <property type="match status" value="1"/>
</dbReference>
<feature type="coiled-coil region" evidence="3">
    <location>
        <begin position="530"/>
        <end position="564"/>
    </location>
</feature>
<keyword evidence="8" id="KW-1185">Reference proteome</keyword>
<keyword evidence="5" id="KW-1133">Transmembrane helix</keyword>
<dbReference type="STRING" id="6689.A0A423SN60"/>
<feature type="region of interest" description="Disordered" evidence="4">
    <location>
        <begin position="604"/>
        <end position="627"/>
    </location>
</feature>
<dbReference type="InterPro" id="IPR031968">
    <property type="entry name" value="VASt"/>
</dbReference>
<dbReference type="PANTHER" id="PTHR23319">
    <property type="entry name" value="GRAM DOMAIN CONTAINING 1B, ISOFORM E"/>
    <property type="match status" value="1"/>
</dbReference>
<feature type="transmembrane region" description="Helical" evidence="5">
    <location>
        <begin position="51"/>
        <end position="81"/>
    </location>
</feature>
<reference evidence="7 8" key="1">
    <citation type="submission" date="2018-04" db="EMBL/GenBank/DDBJ databases">
        <authorList>
            <person name="Zhang X."/>
            <person name="Yuan J."/>
            <person name="Li F."/>
            <person name="Xiang J."/>
        </authorList>
    </citation>
    <scope>NUCLEOTIDE SEQUENCE [LARGE SCALE GENOMIC DNA]</scope>
    <source>
        <tissue evidence="7">Muscle</tissue>
    </source>
</reference>
<dbReference type="GO" id="GO:0032934">
    <property type="term" value="F:sterol binding"/>
    <property type="evidence" value="ECO:0007669"/>
    <property type="project" value="TreeGrafter"/>
</dbReference>
<gene>
    <name evidence="7" type="ORF">C7M84_016339</name>
</gene>
<dbReference type="Pfam" id="PF16016">
    <property type="entry name" value="VASt"/>
    <property type="match status" value="1"/>
</dbReference>
<dbReference type="PROSITE" id="PS51778">
    <property type="entry name" value="VAST"/>
    <property type="match status" value="1"/>
</dbReference>
<feature type="region of interest" description="Disordered" evidence="4">
    <location>
        <begin position="632"/>
        <end position="651"/>
    </location>
</feature>
<dbReference type="InterPro" id="IPR051482">
    <property type="entry name" value="Cholesterol_transport"/>
</dbReference>
<evidence type="ECO:0000256" key="4">
    <source>
        <dbReference type="SAM" id="MobiDB-lite"/>
    </source>
</evidence>
<keyword evidence="5" id="KW-0812">Transmembrane</keyword>
<feature type="compositionally biased region" description="Basic and acidic residues" evidence="4">
    <location>
        <begin position="443"/>
        <end position="454"/>
    </location>
</feature>
<dbReference type="GO" id="GO:0032366">
    <property type="term" value="P:intracellular sterol transport"/>
    <property type="evidence" value="ECO:0007669"/>
    <property type="project" value="TreeGrafter"/>
</dbReference>
<evidence type="ECO:0000313" key="8">
    <source>
        <dbReference type="Proteomes" id="UP000283509"/>
    </source>
</evidence>
<evidence type="ECO:0000256" key="3">
    <source>
        <dbReference type="SAM" id="Coils"/>
    </source>
</evidence>
<keyword evidence="3" id="KW-0175">Coiled coil</keyword>
<feature type="region of interest" description="Disordered" evidence="4">
    <location>
        <begin position="421"/>
        <end position="454"/>
    </location>
</feature>
<evidence type="ECO:0000259" key="6">
    <source>
        <dbReference type="PROSITE" id="PS51778"/>
    </source>
</evidence>
<feature type="transmembrane region" description="Helical" evidence="5">
    <location>
        <begin position="120"/>
        <end position="141"/>
    </location>
</feature>
<evidence type="ECO:0000313" key="7">
    <source>
        <dbReference type="EMBL" id="ROT65688.1"/>
    </source>
</evidence>
<evidence type="ECO:0000256" key="5">
    <source>
        <dbReference type="SAM" id="Phobius"/>
    </source>
</evidence>
<organism evidence="7 8">
    <name type="scientific">Penaeus vannamei</name>
    <name type="common">Whiteleg shrimp</name>
    <name type="synonym">Litopenaeus vannamei</name>
    <dbReference type="NCBI Taxonomy" id="6689"/>
    <lineage>
        <taxon>Eukaryota</taxon>
        <taxon>Metazoa</taxon>
        <taxon>Ecdysozoa</taxon>
        <taxon>Arthropoda</taxon>
        <taxon>Crustacea</taxon>
        <taxon>Multicrustacea</taxon>
        <taxon>Malacostraca</taxon>
        <taxon>Eumalacostraca</taxon>
        <taxon>Eucarida</taxon>
        <taxon>Decapoda</taxon>
        <taxon>Dendrobranchiata</taxon>
        <taxon>Penaeoidea</taxon>
        <taxon>Penaeidae</taxon>
        <taxon>Penaeus</taxon>
    </lineage>
</organism>
<dbReference type="GO" id="GO:0120015">
    <property type="term" value="F:sterol transfer activity"/>
    <property type="evidence" value="ECO:0007669"/>
    <property type="project" value="TreeGrafter"/>
</dbReference>
<reference evidence="7 8" key="2">
    <citation type="submission" date="2019-01" db="EMBL/GenBank/DDBJ databases">
        <title>The decoding of complex shrimp genome reveals the adaptation for benthos swimmer, frequently molting mechanism and breeding impact on genome.</title>
        <authorList>
            <person name="Sun Y."/>
            <person name="Gao Y."/>
            <person name="Yu Y."/>
        </authorList>
    </citation>
    <scope>NUCLEOTIDE SEQUENCE [LARGE SCALE GENOMIC DNA]</scope>
    <source>
        <tissue evidence="7">Muscle</tissue>
    </source>
</reference>
<comment type="subcellular location">
    <subcellularLocation>
        <location evidence="1">Membrane</location>
    </subcellularLocation>
</comment>
<evidence type="ECO:0000256" key="2">
    <source>
        <dbReference type="ARBA" id="ARBA00023136"/>
    </source>
</evidence>
<sequence length="651" mass="74228">MARDSLPPCPSSLFFTFPFLLFFISTFSLYLPSFCPLPLHFLNLTSILFSFLIPFLLFHAFFFHFLISLSPFSLSFFLYHLSSLSSLSFSSPFFTVSVSFFPTFLPCSISFSFSPPFFPFARPFILFPPSLLFHPVSLLLFHPDFPSLPSPFSIPFLFTSFRSSLSSPPPSLLPFPYNILFPSFHPYLPSPLLLIPLPYLPSFFLPTPPHLPPSSPLRVHPTPARWRREAQVLSWRVNESASCPLESHHQGKLLLNASISLPVDAVFAFMFEQPEFMLDVYTDQKAYDVVPQAWQNVDERRKTRTLTYTLTLPPSNIAPKASNVTERQVLLPQSQPGSLYLVEAEVTNGGIPYGDSFYVANHYCLTREADGSTKVIMWSNVKYKKNVWGFMKGMIEKNTYSGVEAMMTEIVHHLEAEAEKLTNPTGLRRRRPTNPYQRARSQKRTDKKPQKKEAGETRYNWLVGALLAMLLCVGMCNAFLYRQLFYLENLASNQQLSDGIPDIRYLGEGGSWDNVASILKRQDQMHAKQMAKWSHVINEASQQLQQVQESLRDIAENIPQHQEKLITALIQESDAHVQNIMAETTSEEKVGLEKTPEQNIIAEKASSHTAKRTTEDKNNKERTLDIDIRTERTTKDILRSKEEAETKADIL</sequence>